<evidence type="ECO:0000256" key="1">
    <source>
        <dbReference type="SAM" id="MobiDB-lite"/>
    </source>
</evidence>
<proteinExistence type="predicted"/>
<organism evidence="2">
    <name type="scientific">Arundo donax</name>
    <name type="common">Giant reed</name>
    <name type="synonym">Donax arundinaceus</name>
    <dbReference type="NCBI Taxonomy" id="35708"/>
    <lineage>
        <taxon>Eukaryota</taxon>
        <taxon>Viridiplantae</taxon>
        <taxon>Streptophyta</taxon>
        <taxon>Embryophyta</taxon>
        <taxon>Tracheophyta</taxon>
        <taxon>Spermatophyta</taxon>
        <taxon>Magnoliopsida</taxon>
        <taxon>Liliopsida</taxon>
        <taxon>Poales</taxon>
        <taxon>Poaceae</taxon>
        <taxon>PACMAD clade</taxon>
        <taxon>Arundinoideae</taxon>
        <taxon>Arundineae</taxon>
        <taxon>Arundo</taxon>
    </lineage>
</organism>
<protein>
    <submittedName>
        <fullName evidence="2">Uncharacterized protein</fullName>
    </submittedName>
</protein>
<accession>A0A0A8ZTC6</accession>
<evidence type="ECO:0000313" key="2">
    <source>
        <dbReference type="EMBL" id="JAD42619.1"/>
    </source>
</evidence>
<feature type="compositionally biased region" description="Low complexity" evidence="1">
    <location>
        <begin position="44"/>
        <end position="58"/>
    </location>
</feature>
<sequence length="58" mass="5765">MGAMAAVKVEEHEGSAGNWLNLVVSSQSPSVSEAGSYEGGAGMSPVVSSPADSVSGRR</sequence>
<dbReference type="AlphaFoldDB" id="A0A0A8ZTC6"/>
<feature type="region of interest" description="Disordered" evidence="1">
    <location>
        <begin position="30"/>
        <end position="58"/>
    </location>
</feature>
<name>A0A0A8ZTC6_ARUDO</name>
<reference evidence="2" key="2">
    <citation type="journal article" date="2015" name="Data Brief">
        <title>Shoot transcriptome of the giant reed, Arundo donax.</title>
        <authorList>
            <person name="Barrero R.A."/>
            <person name="Guerrero F.D."/>
            <person name="Moolhuijzen P."/>
            <person name="Goolsby J.A."/>
            <person name="Tidwell J."/>
            <person name="Bellgard S.E."/>
            <person name="Bellgard M.I."/>
        </authorList>
    </citation>
    <scope>NUCLEOTIDE SEQUENCE</scope>
    <source>
        <tissue evidence="2">Shoot tissue taken approximately 20 cm above the soil surface</tissue>
    </source>
</reference>
<dbReference type="EMBL" id="GBRH01255276">
    <property type="protein sequence ID" value="JAD42619.1"/>
    <property type="molecule type" value="Transcribed_RNA"/>
</dbReference>
<reference evidence="2" key="1">
    <citation type="submission" date="2014-09" db="EMBL/GenBank/DDBJ databases">
        <authorList>
            <person name="Magalhaes I.L.F."/>
            <person name="Oliveira U."/>
            <person name="Santos F.R."/>
            <person name="Vidigal T.H.D.A."/>
            <person name="Brescovit A.D."/>
            <person name="Santos A.J."/>
        </authorList>
    </citation>
    <scope>NUCLEOTIDE SEQUENCE</scope>
    <source>
        <tissue evidence="2">Shoot tissue taken approximately 20 cm above the soil surface</tissue>
    </source>
</reference>